<keyword evidence="3" id="KW-1185">Reference proteome</keyword>
<evidence type="ECO:0000313" key="3">
    <source>
        <dbReference type="Proteomes" id="UP000038009"/>
    </source>
</evidence>
<reference evidence="2 3" key="1">
    <citation type="journal article" date="2015" name="PLoS Pathog.">
        <title>Leptomonas seymouri: Adaptations to the Dixenous Life Cycle Analyzed by Genome Sequencing, Transcriptome Profiling and Co-infection with Leishmania donovani.</title>
        <authorList>
            <person name="Kraeva N."/>
            <person name="Butenko A."/>
            <person name="Hlavacova J."/>
            <person name="Kostygov A."/>
            <person name="Myskova J."/>
            <person name="Grybchuk D."/>
            <person name="Lestinova T."/>
            <person name="Votypka J."/>
            <person name="Volf P."/>
            <person name="Opperdoes F."/>
            <person name="Flegontov P."/>
            <person name="Lukes J."/>
            <person name="Yurchenko V."/>
        </authorList>
    </citation>
    <scope>NUCLEOTIDE SEQUENCE [LARGE SCALE GENOMIC DNA]</scope>
    <source>
        <strain evidence="2 3">ATCC 30220</strain>
    </source>
</reference>
<protein>
    <submittedName>
        <fullName evidence="2">Uncharacterized protein</fullName>
    </submittedName>
</protein>
<dbReference type="OMA" id="GCQWRIE"/>
<name>A0A0N1IJS3_LEPSE</name>
<evidence type="ECO:0000313" key="2">
    <source>
        <dbReference type="EMBL" id="KPI85413.1"/>
    </source>
</evidence>
<feature type="compositionally biased region" description="Low complexity" evidence="1">
    <location>
        <begin position="236"/>
        <end position="250"/>
    </location>
</feature>
<comment type="caution">
    <text evidence="2">The sequence shown here is derived from an EMBL/GenBank/DDBJ whole genome shotgun (WGS) entry which is preliminary data.</text>
</comment>
<sequence length="405" mass="42793">MPQRFDISGAQNLQMMVDGTVLYLYCDLSENFNTSASGKSVLISSSGGNKPLGKSGALLGLNIFTKSLEKRDLSKAGIGVLCTKDFTAVGDGCHWRIEDDMKTLCVKIDFDKVKARAAASGKSILLATTSGNKPIASSGLSCGLNCYYPATGTFDVALLTEGASPEDGLRVGQSADLDGGFKVVYISANEMAIHYTYRKEDMADGHVASMPSFRLKDLTVTLYVAAVKAVRSRTESASASPAPLQSQGSAGAHGGFLKEDGKEDKVRNVVVACAPADVDTAGSDAHTLELTFDPTQSYGRSSSGKSMTVAATGGFQRVVDREGRVICRVNLNAYRPAPSITNDEVAAAVKKVLSGKPKATLASLPFKDVLAEVMEEVGARETMKEALRATVKTEVAAYLKDMAQP</sequence>
<dbReference type="OrthoDB" id="277038at2759"/>
<accession>A0A0N1IJS3</accession>
<feature type="region of interest" description="Disordered" evidence="1">
    <location>
        <begin position="235"/>
        <end position="258"/>
    </location>
</feature>
<dbReference type="VEuPathDB" id="TriTrypDB:Lsey_0189_0120"/>
<proteinExistence type="predicted"/>
<dbReference type="AlphaFoldDB" id="A0A0N1IJS3"/>
<organism evidence="2 3">
    <name type="scientific">Leptomonas seymouri</name>
    <dbReference type="NCBI Taxonomy" id="5684"/>
    <lineage>
        <taxon>Eukaryota</taxon>
        <taxon>Discoba</taxon>
        <taxon>Euglenozoa</taxon>
        <taxon>Kinetoplastea</taxon>
        <taxon>Metakinetoplastina</taxon>
        <taxon>Trypanosomatida</taxon>
        <taxon>Trypanosomatidae</taxon>
        <taxon>Leishmaniinae</taxon>
        <taxon>Leptomonas</taxon>
    </lineage>
</organism>
<evidence type="ECO:0000256" key="1">
    <source>
        <dbReference type="SAM" id="MobiDB-lite"/>
    </source>
</evidence>
<dbReference type="EMBL" id="LJSK01000189">
    <property type="protein sequence ID" value="KPI85413.1"/>
    <property type="molecule type" value="Genomic_DNA"/>
</dbReference>
<dbReference type="Proteomes" id="UP000038009">
    <property type="component" value="Unassembled WGS sequence"/>
</dbReference>
<gene>
    <name evidence="2" type="ORF">ABL78_5538</name>
</gene>